<dbReference type="Pfam" id="PF00589">
    <property type="entry name" value="Phage_integrase"/>
    <property type="match status" value="1"/>
</dbReference>
<organism evidence="7 8">
    <name type="scientific">Dehalobacter restrictus</name>
    <dbReference type="NCBI Taxonomy" id="55583"/>
    <lineage>
        <taxon>Bacteria</taxon>
        <taxon>Bacillati</taxon>
        <taxon>Bacillota</taxon>
        <taxon>Clostridia</taxon>
        <taxon>Eubacteriales</taxon>
        <taxon>Desulfitobacteriaceae</taxon>
        <taxon>Dehalobacter</taxon>
    </lineage>
</organism>
<evidence type="ECO:0000256" key="2">
    <source>
        <dbReference type="ARBA" id="ARBA00023125"/>
    </source>
</evidence>
<dbReference type="InterPro" id="IPR013762">
    <property type="entry name" value="Integrase-like_cat_sf"/>
</dbReference>
<evidence type="ECO:0000256" key="3">
    <source>
        <dbReference type="ARBA" id="ARBA00023172"/>
    </source>
</evidence>
<evidence type="ECO:0000256" key="1">
    <source>
        <dbReference type="ARBA" id="ARBA00008857"/>
    </source>
</evidence>
<dbReference type="PANTHER" id="PTHR30349:SF64">
    <property type="entry name" value="PROPHAGE INTEGRASE INTD-RELATED"/>
    <property type="match status" value="1"/>
</dbReference>
<dbReference type="RefSeq" id="WP_158208018.1">
    <property type="nucleotide sequence ID" value="NZ_CP046996.1"/>
</dbReference>
<dbReference type="InterPro" id="IPR044068">
    <property type="entry name" value="CB"/>
</dbReference>
<dbReference type="PROSITE" id="PS51898">
    <property type="entry name" value="TYR_RECOMBINASE"/>
    <property type="match status" value="1"/>
</dbReference>
<reference evidence="7 8" key="1">
    <citation type="submission" date="2019-12" db="EMBL/GenBank/DDBJ databases">
        <title>Sequence classification of anaerobic respiratory reductive dehalogenases: First we see many, then we see few.</title>
        <authorList>
            <person name="Molenda O."/>
            <person name="Puentes Jacome L.A."/>
            <person name="Cao X."/>
            <person name="Nesbo C.L."/>
            <person name="Tang S."/>
            <person name="Morson N."/>
            <person name="Patron J."/>
            <person name="Lomheim L."/>
            <person name="Wishart D.S."/>
            <person name="Edwards E.A."/>
        </authorList>
    </citation>
    <scope>NUCLEOTIDE SEQUENCE [LARGE SCALE GENOMIC DNA]</scope>
    <source>
        <strain evidence="7 8">12DCA</strain>
    </source>
</reference>
<dbReference type="Gene3D" id="1.10.443.10">
    <property type="entry name" value="Intergrase catalytic core"/>
    <property type="match status" value="1"/>
</dbReference>
<evidence type="ECO:0000313" key="8">
    <source>
        <dbReference type="Proteomes" id="UP000430508"/>
    </source>
</evidence>
<dbReference type="InterPro" id="IPR050090">
    <property type="entry name" value="Tyrosine_recombinase_XerCD"/>
</dbReference>
<evidence type="ECO:0000313" key="7">
    <source>
        <dbReference type="EMBL" id="QGZ99176.1"/>
    </source>
</evidence>
<evidence type="ECO:0000259" key="6">
    <source>
        <dbReference type="PROSITE" id="PS51900"/>
    </source>
</evidence>
<keyword evidence="3" id="KW-0233">DNA recombination</keyword>
<name>A0A857DE88_9FIRM</name>
<dbReference type="GO" id="GO:0003677">
    <property type="term" value="F:DNA binding"/>
    <property type="evidence" value="ECO:0007669"/>
    <property type="project" value="UniProtKB-UniRule"/>
</dbReference>
<dbReference type="PANTHER" id="PTHR30349">
    <property type="entry name" value="PHAGE INTEGRASE-RELATED"/>
    <property type="match status" value="1"/>
</dbReference>
<dbReference type="InterPro" id="IPR002104">
    <property type="entry name" value="Integrase_catalytic"/>
</dbReference>
<dbReference type="EMBL" id="CP046996">
    <property type="protein sequence ID" value="QGZ99176.1"/>
    <property type="molecule type" value="Genomic_DNA"/>
</dbReference>
<evidence type="ECO:0000259" key="5">
    <source>
        <dbReference type="PROSITE" id="PS51898"/>
    </source>
</evidence>
<feature type="domain" description="Tyr recombinase" evidence="5">
    <location>
        <begin position="225"/>
        <end position="429"/>
    </location>
</feature>
<evidence type="ECO:0000256" key="4">
    <source>
        <dbReference type="PROSITE-ProRule" id="PRU01248"/>
    </source>
</evidence>
<comment type="similarity">
    <text evidence="1">Belongs to the 'phage' integrase family.</text>
</comment>
<proteinExistence type="inferred from homology"/>
<dbReference type="CDD" id="cd01189">
    <property type="entry name" value="INT_ICEBs1_C_like"/>
    <property type="match status" value="1"/>
</dbReference>
<keyword evidence="2 4" id="KW-0238">DNA-binding</keyword>
<dbReference type="GO" id="GO:0015074">
    <property type="term" value="P:DNA integration"/>
    <property type="evidence" value="ECO:0007669"/>
    <property type="project" value="InterPro"/>
</dbReference>
<dbReference type="PROSITE" id="PS51900">
    <property type="entry name" value="CB"/>
    <property type="match status" value="1"/>
</dbReference>
<dbReference type="InterPro" id="IPR010998">
    <property type="entry name" value="Integrase_recombinase_N"/>
</dbReference>
<dbReference type="Gene3D" id="1.10.150.130">
    <property type="match status" value="1"/>
</dbReference>
<feature type="domain" description="Core-binding (CB)" evidence="6">
    <location>
        <begin position="107"/>
        <end position="204"/>
    </location>
</feature>
<dbReference type="Proteomes" id="UP000430508">
    <property type="component" value="Chromosome"/>
</dbReference>
<dbReference type="SUPFAM" id="SSF56349">
    <property type="entry name" value="DNA breaking-rejoining enzymes"/>
    <property type="match status" value="1"/>
</dbReference>
<dbReference type="GO" id="GO:0006310">
    <property type="term" value="P:DNA recombination"/>
    <property type="evidence" value="ECO:0007669"/>
    <property type="project" value="UniProtKB-KW"/>
</dbReference>
<sequence>MKLTTMLKMVGLTEDELIGGFITTKKGYYYTVLNRKDKNGKRKPLWISTGLPAIEKNEAEAENQCLSARIQYSLDLKNGVADKTLAHEEPENNSVQDNSDEKHSLNPLFADLLNEWLEFRHPDNVVVGEDFNFDKTIKLNTWAGYAENIKQNLYPTFMAYGSTVQEITPELLKGHYSYRLKNGRKKSTVAKDYTIINQALNYAVSKKIISVNPNSAITLHKIEKYNAATLNAEQMQYYLEFIVGDIIEIPILLGGFYGMRRSECLGARESQFDFKYKFFRANHTVTTAVIDKKKIYIPSDKLKTDLSNRTYPLIPYVEERIKVKIAENKELRKLCGSSYSKEWLGYLCVDPLGEIIDPNYITNRHSDLLKKAGLPHVRFHDLRHSCVGLMMANEVPMERIRDWVGHSDIRTTVNTYGHLEYHSKKKTAKIIQKSLPLKMAGAANL</sequence>
<protein>
    <submittedName>
        <fullName evidence="7">Tyrosine-type recombinase/integrase</fullName>
    </submittedName>
</protein>
<accession>A0A857DE88</accession>
<dbReference type="InterPro" id="IPR011010">
    <property type="entry name" value="DNA_brk_join_enz"/>
</dbReference>
<gene>
    <name evidence="7" type="ORF">GQ588_00070</name>
</gene>
<dbReference type="AlphaFoldDB" id="A0A857DE88"/>